<evidence type="ECO:0000313" key="1">
    <source>
        <dbReference type="EMBL" id="EDW44287.1"/>
    </source>
</evidence>
<dbReference type="EMBL" id="CH480826">
    <property type="protein sequence ID" value="EDW44287.1"/>
    <property type="molecule type" value="Genomic_DNA"/>
</dbReference>
<dbReference type="OMA" id="CLRAEYR"/>
<dbReference type="Proteomes" id="UP000001292">
    <property type="component" value="Unassembled WGS sequence"/>
</dbReference>
<evidence type="ECO:0000313" key="2">
    <source>
        <dbReference type="Proteomes" id="UP000001292"/>
    </source>
</evidence>
<dbReference type="HOGENOM" id="CLU_2576399_0_0_1"/>
<keyword evidence="2" id="KW-1185">Reference proteome</keyword>
<protein>
    <submittedName>
        <fullName evidence="1">GM22331</fullName>
    </submittedName>
</protein>
<dbReference type="PhylomeDB" id="B4IAH4"/>
<accession>B4IAH4</accession>
<organism evidence="2">
    <name type="scientific">Drosophila sechellia</name>
    <name type="common">Fruit fly</name>
    <dbReference type="NCBI Taxonomy" id="7238"/>
    <lineage>
        <taxon>Eukaryota</taxon>
        <taxon>Metazoa</taxon>
        <taxon>Ecdysozoa</taxon>
        <taxon>Arthropoda</taxon>
        <taxon>Hexapoda</taxon>
        <taxon>Insecta</taxon>
        <taxon>Pterygota</taxon>
        <taxon>Neoptera</taxon>
        <taxon>Endopterygota</taxon>
        <taxon>Diptera</taxon>
        <taxon>Brachycera</taxon>
        <taxon>Muscomorpha</taxon>
        <taxon>Ephydroidea</taxon>
        <taxon>Drosophilidae</taxon>
        <taxon>Drosophila</taxon>
        <taxon>Sophophora</taxon>
    </lineage>
</organism>
<proteinExistence type="predicted"/>
<gene>
    <name evidence="1" type="primary">Dsec\GM22331</name>
    <name evidence="1" type="ORF">Dsec_GM22331</name>
</gene>
<sequence length="81" mass="8976">MSLDPRFRIVRIGGSGTLNSTQSADGEHCLCLRTWTWTSSGIDVDMSMSIFLPLAHSLSCLRAEYRTVSDPYRPKVNALAD</sequence>
<dbReference type="AlphaFoldDB" id="B4IAH4"/>
<reference evidence="1 2" key="1">
    <citation type="journal article" date="2007" name="Nature">
        <title>Evolution of genes and genomes on the Drosophila phylogeny.</title>
        <authorList>
            <consortium name="Drosophila 12 Genomes Consortium"/>
            <person name="Clark A.G."/>
            <person name="Eisen M.B."/>
            <person name="Smith D.R."/>
            <person name="Bergman C.M."/>
            <person name="Oliver B."/>
            <person name="Markow T.A."/>
            <person name="Kaufman T.C."/>
            <person name="Kellis M."/>
            <person name="Gelbart W."/>
            <person name="Iyer V.N."/>
            <person name="Pollard D.A."/>
            <person name="Sackton T.B."/>
            <person name="Larracuente A.M."/>
            <person name="Singh N.D."/>
            <person name="Abad J.P."/>
            <person name="Abt D.N."/>
            <person name="Adryan B."/>
            <person name="Aguade M."/>
            <person name="Akashi H."/>
            <person name="Anderson W.W."/>
            <person name="Aquadro C.F."/>
            <person name="Ardell D.H."/>
            <person name="Arguello R."/>
            <person name="Artieri C.G."/>
            <person name="Barbash D.A."/>
            <person name="Barker D."/>
            <person name="Barsanti P."/>
            <person name="Batterham P."/>
            <person name="Batzoglou S."/>
            <person name="Begun D."/>
            <person name="Bhutkar A."/>
            <person name="Blanco E."/>
            <person name="Bosak S.A."/>
            <person name="Bradley R.K."/>
            <person name="Brand A.D."/>
            <person name="Brent M.R."/>
            <person name="Brooks A.N."/>
            <person name="Brown R.H."/>
            <person name="Butlin R.K."/>
            <person name="Caggese C."/>
            <person name="Calvi B.R."/>
            <person name="Bernardo de Carvalho A."/>
            <person name="Caspi A."/>
            <person name="Castrezana S."/>
            <person name="Celniker S.E."/>
            <person name="Chang J.L."/>
            <person name="Chapple C."/>
            <person name="Chatterji S."/>
            <person name="Chinwalla A."/>
            <person name="Civetta A."/>
            <person name="Clifton S.W."/>
            <person name="Comeron J.M."/>
            <person name="Costello J.C."/>
            <person name="Coyne J.A."/>
            <person name="Daub J."/>
            <person name="David R.G."/>
            <person name="Delcher A.L."/>
            <person name="Delehaunty K."/>
            <person name="Do C.B."/>
            <person name="Ebling H."/>
            <person name="Edwards K."/>
            <person name="Eickbush T."/>
            <person name="Evans J.D."/>
            <person name="Filipski A."/>
            <person name="Findeiss S."/>
            <person name="Freyhult E."/>
            <person name="Fulton L."/>
            <person name="Fulton R."/>
            <person name="Garcia A.C."/>
            <person name="Gardiner A."/>
            <person name="Garfield D.A."/>
            <person name="Garvin B.E."/>
            <person name="Gibson G."/>
            <person name="Gilbert D."/>
            <person name="Gnerre S."/>
            <person name="Godfrey J."/>
            <person name="Good R."/>
            <person name="Gotea V."/>
            <person name="Gravely B."/>
            <person name="Greenberg A.J."/>
            <person name="Griffiths-Jones S."/>
            <person name="Gross S."/>
            <person name="Guigo R."/>
            <person name="Gustafson E.A."/>
            <person name="Haerty W."/>
            <person name="Hahn M.W."/>
            <person name="Halligan D.L."/>
            <person name="Halpern A.L."/>
            <person name="Halter G.M."/>
            <person name="Han M.V."/>
            <person name="Heger A."/>
            <person name="Hillier L."/>
            <person name="Hinrichs A.S."/>
            <person name="Holmes I."/>
            <person name="Hoskins R.A."/>
            <person name="Hubisz M.J."/>
            <person name="Hultmark D."/>
            <person name="Huntley M.A."/>
            <person name="Jaffe D.B."/>
            <person name="Jagadeeshan S."/>
            <person name="Jeck W.R."/>
            <person name="Johnson J."/>
            <person name="Jones C.D."/>
            <person name="Jordan W.C."/>
            <person name="Karpen G.H."/>
            <person name="Kataoka E."/>
            <person name="Keightley P.D."/>
            <person name="Kheradpour P."/>
            <person name="Kirkness E.F."/>
            <person name="Koerich L.B."/>
            <person name="Kristiansen K."/>
            <person name="Kudrna D."/>
            <person name="Kulathinal R.J."/>
            <person name="Kumar S."/>
            <person name="Kwok R."/>
            <person name="Lander E."/>
            <person name="Langley C.H."/>
            <person name="Lapoint R."/>
            <person name="Lazzaro B.P."/>
            <person name="Lee S.J."/>
            <person name="Levesque L."/>
            <person name="Li R."/>
            <person name="Lin C.F."/>
            <person name="Lin M.F."/>
            <person name="Lindblad-Toh K."/>
            <person name="Llopart A."/>
            <person name="Long M."/>
            <person name="Low L."/>
            <person name="Lozovsky E."/>
            <person name="Lu J."/>
            <person name="Luo M."/>
            <person name="Machado C.A."/>
            <person name="Makalowski W."/>
            <person name="Marzo M."/>
            <person name="Matsuda M."/>
            <person name="Matzkin L."/>
            <person name="McAllister B."/>
            <person name="McBride C.S."/>
            <person name="McKernan B."/>
            <person name="McKernan K."/>
            <person name="Mendez-Lago M."/>
            <person name="Minx P."/>
            <person name="Mollenhauer M.U."/>
            <person name="Montooth K."/>
            <person name="Mount S.M."/>
            <person name="Mu X."/>
            <person name="Myers E."/>
            <person name="Negre B."/>
            <person name="Newfeld S."/>
            <person name="Nielsen R."/>
            <person name="Noor M.A."/>
            <person name="O'Grady P."/>
            <person name="Pachter L."/>
            <person name="Papaceit M."/>
            <person name="Parisi M.J."/>
            <person name="Parisi M."/>
            <person name="Parts L."/>
            <person name="Pedersen J.S."/>
            <person name="Pesole G."/>
            <person name="Phillippy A.M."/>
            <person name="Ponting C.P."/>
            <person name="Pop M."/>
            <person name="Porcelli D."/>
            <person name="Powell J.R."/>
            <person name="Prohaska S."/>
            <person name="Pruitt K."/>
            <person name="Puig M."/>
            <person name="Quesneville H."/>
            <person name="Ram K.R."/>
            <person name="Rand D."/>
            <person name="Rasmussen M.D."/>
            <person name="Reed L.K."/>
            <person name="Reenan R."/>
            <person name="Reily A."/>
            <person name="Remington K.A."/>
            <person name="Rieger T.T."/>
            <person name="Ritchie M.G."/>
            <person name="Robin C."/>
            <person name="Rogers Y.H."/>
            <person name="Rohde C."/>
            <person name="Rozas J."/>
            <person name="Rubenfield M.J."/>
            <person name="Ruiz A."/>
            <person name="Russo S."/>
            <person name="Salzberg S.L."/>
            <person name="Sanchez-Gracia A."/>
            <person name="Saranga D.J."/>
            <person name="Sato H."/>
            <person name="Schaeffer S.W."/>
            <person name="Schatz M.C."/>
            <person name="Schlenke T."/>
            <person name="Schwartz R."/>
            <person name="Segarra C."/>
            <person name="Singh R.S."/>
            <person name="Sirot L."/>
            <person name="Sirota M."/>
            <person name="Sisneros N.B."/>
            <person name="Smith C.D."/>
            <person name="Smith T.F."/>
            <person name="Spieth J."/>
            <person name="Stage D.E."/>
            <person name="Stark A."/>
            <person name="Stephan W."/>
            <person name="Strausberg R.L."/>
            <person name="Strempel S."/>
            <person name="Sturgill D."/>
            <person name="Sutton G."/>
            <person name="Sutton G.G."/>
            <person name="Tao W."/>
            <person name="Teichmann S."/>
            <person name="Tobari Y.N."/>
            <person name="Tomimura Y."/>
            <person name="Tsolas J.M."/>
            <person name="Valente V.L."/>
            <person name="Venter E."/>
            <person name="Venter J.C."/>
            <person name="Vicario S."/>
            <person name="Vieira F.G."/>
            <person name="Vilella A.J."/>
            <person name="Villasante A."/>
            <person name="Walenz B."/>
            <person name="Wang J."/>
            <person name="Wasserman M."/>
            <person name="Watts T."/>
            <person name="Wilson D."/>
            <person name="Wilson R.K."/>
            <person name="Wing R.A."/>
            <person name="Wolfner M.F."/>
            <person name="Wong A."/>
            <person name="Wong G.K."/>
            <person name="Wu C.I."/>
            <person name="Wu G."/>
            <person name="Yamamoto D."/>
            <person name="Yang H.P."/>
            <person name="Yang S.P."/>
            <person name="Yorke J.A."/>
            <person name="Yoshida K."/>
            <person name="Zdobnov E."/>
            <person name="Zhang P."/>
            <person name="Zhang Y."/>
            <person name="Zimin A.V."/>
            <person name="Baldwin J."/>
            <person name="Abdouelleil A."/>
            <person name="Abdulkadir J."/>
            <person name="Abebe A."/>
            <person name="Abera B."/>
            <person name="Abreu J."/>
            <person name="Acer S.C."/>
            <person name="Aftuck L."/>
            <person name="Alexander A."/>
            <person name="An P."/>
            <person name="Anderson E."/>
            <person name="Anderson S."/>
            <person name="Arachi H."/>
            <person name="Azer M."/>
            <person name="Bachantsang P."/>
            <person name="Barry A."/>
            <person name="Bayul T."/>
            <person name="Berlin A."/>
            <person name="Bessette D."/>
            <person name="Bloom T."/>
            <person name="Blye J."/>
            <person name="Boguslavskiy L."/>
            <person name="Bonnet C."/>
            <person name="Boukhgalter B."/>
            <person name="Bourzgui I."/>
            <person name="Brown A."/>
            <person name="Cahill P."/>
            <person name="Channer S."/>
            <person name="Cheshatsang Y."/>
            <person name="Chuda L."/>
            <person name="Citroen M."/>
            <person name="Collymore A."/>
            <person name="Cooke P."/>
            <person name="Costello M."/>
            <person name="D'Aco K."/>
            <person name="Daza R."/>
            <person name="De Haan G."/>
            <person name="DeGray S."/>
            <person name="DeMaso C."/>
            <person name="Dhargay N."/>
            <person name="Dooley K."/>
            <person name="Dooley E."/>
            <person name="Doricent M."/>
            <person name="Dorje P."/>
            <person name="Dorjee K."/>
            <person name="Dupes A."/>
            <person name="Elong R."/>
            <person name="Falk J."/>
            <person name="Farina A."/>
            <person name="Faro S."/>
            <person name="Ferguson D."/>
            <person name="Fisher S."/>
            <person name="Foley C.D."/>
            <person name="Franke A."/>
            <person name="Friedrich D."/>
            <person name="Gadbois L."/>
            <person name="Gearin G."/>
            <person name="Gearin C.R."/>
            <person name="Giannoukos G."/>
            <person name="Goode T."/>
            <person name="Graham J."/>
            <person name="Grandbois E."/>
            <person name="Grewal S."/>
            <person name="Gyaltsen K."/>
            <person name="Hafez N."/>
            <person name="Hagos B."/>
            <person name="Hall J."/>
            <person name="Henson C."/>
            <person name="Hollinger A."/>
            <person name="Honan T."/>
            <person name="Huard M.D."/>
            <person name="Hughes L."/>
            <person name="Hurhula B."/>
            <person name="Husby M.E."/>
            <person name="Kamat A."/>
            <person name="Kanga B."/>
            <person name="Kashin S."/>
            <person name="Khazanovich D."/>
            <person name="Kisner P."/>
            <person name="Lance K."/>
            <person name="Lara M."/>
            <person name="Lee W."/>
            <person name="Lennon N."/>
            <person name="Letendre F."/>
            <person name="LeVine R."/>
            <person name="Lipovsky A."/>
            <person name="Liu X."/>
            <person name="Liu J."/>
            <person name="Liu S."/>
            <person name="Lokyitsang T."/>
            <person name="Lokyitsang Y."/>
            <person name="Lubonja R."/>
            <person name="Lui A."/>
            <person name="MacDonald P."/>
            <person name="Magnisalis V."/>
            <person name="Maru K."/>
            <person name="Matthews C."/>
            <person name="McCusker W."/>
            <person name="McDonough S."/>
            <person name="Mehta T."/>
            <person name="Meldrim J."/>
            <person name="Meneus L."/>
            <person name="Mihai O."/>
            <person name="Mihalev A."/>
            <person name="Mihova T."/>
            <person name="Mittelman R."/>
            <person name="Mlenga V."/>
            <person name="Montmayeur A."/>
            <person name="Mulrain L."/>
            <person name="Navidi A."/>
            <person name="Naylor J."/>
            <person name="Negash T."/>
            <person name="Nguyen T."/>
            <person name="Nguyen N."/>
            <person name="Nicol R."/>
            <person name="Norbu C."/>
            <person name="Norbu N."/>
            <person name="Novod N."/>
            <person name="O'Neill B."/>
            <person name="Osman S."/>
            <person name="Markiewicz E."/>
            <person name="Oyono O.L."/>
            <person name="Patti C."/>
            <person name="Phunkhang P."/>
            <person name="Pierre F."/>
            <person name="Priest M."/>
            <person name="Raghuraman S."/>
            <person name="Rege F."/>
            <person name="Reyes R."/>
            <person name="Rise C."/>
            <person name="Rogov P."/>
            <person name="Ross K."/>
            <person name="Ryan E."/>
            <person name="Settipalli S."/>
            <person name="Shea T."/>
            <person name="Sherpa N."/>
            <person name="Shi L."/>
            <person name="Shih D."/>
            <person name="Sparrow T."/>
            <person name="Spaulding J."/>
            <person name="Stalker J."/>
            <person name="Stange-Thomann N."/>
            <person name="Stavropoulos S."/>
            <person name="Stone C."/>
            <person name="Strader C."/>
            <person name="Tesfaye S."/>
            <person name="Thomson T."/>
            <person name="Thoulutsang Y."/>
            <person name="Thoulutsang D."/>
            <person name="Topham K."/>
            <person name="Topping I."/>
            <person name="Tsamla T."/>
            <person name="Vassiliev H."/>
            <person name="Vo A."/>
            <person name="Wangchuk T."/>
            <person name="Wangdi T."/>
            <person name="Weiand M."/>
            <person name="Wilkinson J."/>
            <person name="Wilson A."/>
            <person name="Yadav S."/>
            <person name="Young G."/>
            <person name="Yu Q."/>
            <person name="Zembek L."/>
            <person name="Zhong D."/>
            <person name="Zimmer A."/>
            <person name="Zwirko Z."/>
            <person name="Jaffe D.B."/>
            <person name="Alvarez P."/>
            <person name="Brockman W."/>
            <person name="Butler J."/>
            <person name="Chin C."/>
            <person name="Gnerre S."/>
            <person name="Grabherr M."/>
            <person name="Kleber M."/>
            <person name="Mauceli E."/>
            <person name="MacCallum I."/>
        </authorList>
    </citation>
    <scope>NUCLEOTIDE SEQUENCE [LARGE SCALE GENOMIC DNA]</scope>
    <source>
        <strain evidence="2">Rob3c / Tucson 14021-0248.25</strain>
    </source>
</reference>
<name>B4IAH4_DROSE</name>